<accession>A0AA39MYW1</accession>
<dbReference type="EMBL" id="JAUEPS010000034">
    <property type="protein sequence ID" value="KAK0451174.1"/>
    <property type="molecule type" value="Genomic_DNA"/>
</dbReference>
<sequence>MVFYFRCFLLLSSIVQTRAAQDNDGSSNDSSSRTTWDIIWSCIATIFACTWLAVHPNIPSRYMREKGRLFLSLHRVKHMLLAIICPEAVITWAFRQRLVASVLSKRLSHPLLLFPVTEPRPSDLKLSMTHSFFISMGGFIGKDDRPITPADFFVTDAEIRSDLDISPIMSIPEEELMDKSKGDMLSKSISLLQTTWFVIQYISRMASSLPRTQLETATLAFALLNFCNYILWWHKPLDVQYPLQNKAIEDMGIKWMQSESMNSTNSSFLSGESIVHDEESLVSSAQLTTDMILEDEDPVKRAAEPRSSSLTSSIHNNSHHGGPMPYGTCVPTSTSFESTSTQQISINYIENHISEQTCLILSKILGGQEVNMIYVHNTTLPMLWAGQLSWSQMCYSAYFGGCFGALFGGLHCIGWASSGSFDSSLEQLLWKVSSLSIAIIPIIVALASHFALLKSYIIRRVPWLIPYSVPILAFIYVCARIYILVDMFVSLRSIPSAALEEIDWTRYIPHI</sequence>
<evidence type="ECO:0000256" key="2">
    <source>
        <dbReference type="SAM" id="Phobius"/>
    </source>
</evidence>
<organism evidence="4 5">
    <name type="scientific">Armillaria tabescens</name>
    <name type="common">Ringless honey mushroom</name>
    <name type="synonym">Agaricus tabescens</name>
    <dbReference type="NCBI Taxonomy" id="1929756"/>
    <lineage>
        <taxon>Eukaryota</taxon>
        <taxon>Fungi</taxon>
        <taxon>Dikarya</taxon>
        <taxon>Basidiomycota</taxon>
        <taxon>Agaricomycotina</taxon>
        <taxon>Agaricomycetes</taxon>
        <taxon>Agaricomycetidae</taxon>
        <taxon>Agaricales</taxon>
        <taxon>Marasmiineae</taxon>
        <taxon>Physalacriaceae</taxon>
        <taxon>Desarmillaria</taxon>
    </lineage>
</organism>
<feature type="transmembrane region" description="Helical" evidence="2">
    <location>
        <begin position="395"/>
        <end position="416"/>
    </location>
</feature>
<feature type="chain" id="PRO_5041259620" evidence="3">
    <location>
        <begin position="20"/>
        <end position="511"/>
    </location>
</feature>
<dbReference type="Proteomes" id="UP001175211">
    <property type="component" value="Unassembled WGS sequence"/>
</dbReference>
<keyword evidence="2" id="KW-0472">Membrane</keyword>
<feature type="transmembrane region" description="Helical" evidence="2">
    <location>
        <begin position="428"/>
        <end position="452"/>
    </location>
</feature>
<keyword evidence="3" id="KW-0732">Signal</keyword>
<dbReference type="RefSeq" id="XP_060327511.1">
    <property type="nucleotide sequence ID" value="XM_060467840.1"/>
</dbReference>
<dbReference type="PANTHER" id="PTHR35043:SF7">
    <property type="entry name" value="TRANSCRIPTION FACTOR DOMAIN-CONTAINING PROTEIN"/>
    <property type="match status" value="1"/>
</dbReference>
<feature type="region of interest" description="Disordered" evidence="1">
    <location>
        <begin position="300"/>
        <end position="321"/>
    </location>
</feature>
<keyword evidence="5" id="KW-1185">Reference proteome</keyword>
<proteinExistence type="predicted"/>
<keyword evidence="2" id="KW-1133">Transmembrane helix</keyword>
<dbReference type="GeneID" id="85351388"/>
<gene>
    <name evidence="4" type="ORF">EV420DRAFT_1274469</name>
</gene>
<feature type="transmembrane region" description="Helical" evidence="2">
    <location>
        <begin position="38"/>
        <end position="55"/>
    </location>
</feature>
<evidence type="ECO:0000313" key="4">
    <source>
        <dbReference type="EMBL" id="KAK0451174.1"/>
    </source>
</evidence>
<reference evidence="4" key="1">
    <citation type="submission" date="2023-06" db="EMBL/GenBank/DDBJ databases">
        <authorList>
            <consortium name="Lawrence Berkeley National Laboratory"/>
            <person name="Ahrendt S."/>
            <person name="Sahu N."/>
            <person name="Indic B."/>
            <person name="Wong-Bajracharya J."/>
            <person name="Merenyi Z."/>
            <person name="Ke H.-M."/>
            <person name="Monk M."/>
            <person name="Kocsube S."/>
            <person name="Drula E."/>
            <person name="Lipzen A."/>
            <person name="Balint B."/>
            <person name="Henrissat B."/>
            <person name="Andreopoulos B."/>
            <person name="Martin F.M."/>
            <person name="Harder C.B."/>
            <person name="Rigling D."/>
            <person name="Ford K.L."/>
            <person name="Foster G.D."/>
            <person name="Pangilinan J."/>
            <person name="Papanicolaou A."/>
            <person name="Barry K."/>
            <person name="LaButti K."/>
            <person name="Viragh M."/>
            <person name="Koriabine M."/>
            <person name="Yan M."/>
            <person name="Riley R."/>
            <person name="Champramary S."/>
            <person name="Plett K.L."/>
            <person name="Tsai I.J."/>
            <person name="Slot J."/>
            <person name="Sipos G."/>
            <person name="Plett J."/>
            <person name="Nagy L.G."/>
            <person name="Grigoriev I.V."/>
        </authorList>
    </citation>
    <scope>NUCLEOTIDE SEQUENCE</scope>
    <source>
        <strain evidence="4">CCBAS 213</strain>
    </source>
</reference>
<feature type="transmembrane region" description="Helical" evidence="2">
    <location>
        <begin position="464"/>
        <end position="485"/>
    </location>
</feature>
<protein>
    <submittedName>
        <fullName evidence="4">Uncharacterized protein</fullName>
    </submittedName>
</protein>
<keyword evidence="2" id="KW-0812">Transmembrane</keyword>
<dbReference type="PANTHER" id="PTHR35043">
    <property type="entry name" value="TRANSCRIPTION FACTOR DOMAIN-CONTAINING PROTEIN"/>
    <property type="match status" value="1"/>
</dbReference>
<feature type="compositionally biased region" description="Low complexity" evidence="1">
    <location>
        <begin position="307"/>
        <end position="320"/>
    </location>
</feature>
<evidence type="ECO:0000313" key="5">
    <source>
        <dbReference type="Proteomes" id="UP001175211"/>
    </source>
</evidence>
<evidence type="ECO:0000256" key="1">
    <source>
        <dbReference type="SAM" id="MobiDB-lite"/>
    </source>
</evidence>
<evidence type="ECO:0000256" key="3">
    <source>
        <dbReference type="SAM" id="SignalP"/>
    </source>
</evidence>
<comment type="caution">
    <text evidence="4">The sequence shown here is derived from an EMBL/GenBank/DDBJ whole genome shotgun (WGS) entry which is preliminary data.</text>
</comment>
<feature type="signal peptide" evidence="3">
    <location>
        <begin position="1"/>
        <end position="19"/>
    </location>
</feature>
<dbReference type="AlphaFoldDB" id="A0AA39MYW1"/>
<name>A0AA39MYW1_ARMTA</name>